<dbReference type="PROSITE" id="PS51898">
    <property type="entry name" value="TYR_RECOMBINASE"/>
    <property type="match status" value="1"/>
</dbReference>
<dbReference type="InterPro" id="IPR044068">
    <property type="entry name" value="CB"/>
</dbReference>
<evidence type="ECO:0000256" key="2">
    <source>
        <dbReference type="ARBA" id="ARBA00023125"/>
    </source>
</evidence>
<evidence type="ECO:0000256" key="1">
    <source>
        <dbReference type="ARBA" id="ARBA00022908"/>
    </source>
</evidence>
<evidence type="ECO:0000256" key="4">
    <source>
        <dbReference type="PROSITE-ProRule" id="PRU01248"/>
    </source>
</evidence>
<dbReference type="SUPFAM" id="SSF56349">
    <property type="entry name" value="DNA breaking-rejoining enzymes"/>
    <property type="match status" value="1"/>
</dbReference>
<comment type="caution">
    <text evidence="7">The sequence shown here is derived from an EMBL/GenBank/DDBJ whole genome shotgun (WGS) entry which is preliminary data.</text>
</comment>
<dbReference type="PROSITE" id="PS51900">
    <property type="entry name" value="CB"/>
    <property type="match status" value="1"/>
</dbReference>
<evidence type="ECO:0000256" key="3">
    <source>
        <dbReference type="ARBA" id="ARBA00023172"/>
    </source>
</evidence>
<dbReference type="Gene3D" id="1.10.150.130">
    <property type="match status" value="1"/>
</dbReference>
<dbReference type="Pfam" id="PF00589">
    <property type="entry name" value="Phage_integrase"/>
    <property type="match status" value="1"/>
</dbReference>
<reference evidence="7" key="1">
    <citation type="submission" date="2019-02" db="EMBL/GenBank/DDBJ databases">
        <authorList>
            <person name="Li S.-H."/>
        </authorList>
    </citation>
    <scope>NUCLEOTIDE SEQUENCE</scope>
    <source>
        <strain evidence="7">IMCC8485</strain>
    </source>
</reference>
<dbReference type="Gene3D" id="1.10.443.10">
    <property type="entry name" value="Intergrase catalytic core"/>
    <property type="match status" value="1"/>
</dbReference>
<dbReference type="InterPro" id="IPR013762">
    <property type="entry name" value="Integrase-like_cat_sf"/>
</dbReference>
<keyword evidence="1" id="KW-0229">DNA integration</keyword>
<gene>
    <name evidence="7" type="ORF">EYC87_04965</name>
</gene>
<feature type="domain" description="Core-binding (CB)" evidence="6">
    <location>
        <begin position="56"/>
        <end position="132"/>
    </location>
</feature>
<accession>A0ABT3SSI0</accession>
<dbReference type="InterPro" id="IPR050090">
    <property type="entry name" value="Tyrosine_recombinase_XerCD"/>
</dbReference>
<proteinExistence type="predicted"/>
<name>A0ABT3SSI0_9GAMM</name>
<protein>
    <submittedName>
        <fullName evidence="7">Site-specific integrase</fullName>
    </submittedName>
</protein>
<sequence length="342" mass="38791">MATYTRLASGNWRVQVRKVGLYKAKTFKLKREGQVWATRIEADIDQSDAGLISPRGSLAELVDDYRASTPARGRSWSNYLAAWKADLGHVKLSKLSRVHIQNWADKKLKDGTKAVTLAGYLSTLAKILDWGQHTRHLDVSGDICRSVRSALAHAGHKTRSNERNRIPSDEEIERLRGYWAEQPKQQIPMGELVEFAIASAMRQGEICCIRFEDVDWDNHTVIIRDRKDPKEKVGNDQIVPLIGRAWGIVEARRGERKNPMGRVFPYNSKSLSAAFTRTTTRMGVDDLRFHDLRHAGITGLFRMGLPIELVAICSGHKDWKNLRRYTELTADDVHARLRGLGQ</sequence>
<dbReference type="EMBL" id="SHNP01000001">
    <property type="protein sequence ID" value="MCX2972937.1"/>
    <property type="molecule type" value="Genomic_DNA"/>
</dbReference>
<evidence type="ECO:0000259" key="6">
    <source>
        <dbReference type="PROSITE" id="PS51900"/>
    </source>
</evidence>
<dbReference type="InterPro" id="IPR011010">
    <property type="entry name" value="DNA_brk_join_enz"/>
</dbReference>
<organism evidence="7 8">
    <name type="scientific">Candidatus Seongchinamella marina</name>
    <dbReference type="NCBI Taxonomy" id="2518990"/>
    <lineage>
        <taxon>Bacteria</taxon>
        <taxon>Pseudomonadati</taxon>
        <taxon>Pseudomonadota</taxon>
        <taxon>Gammaproteobacteria</taxon>
        <taxon>Cellvibrionales</taxon>
        <taxon>Halieaceae</taxon>
        <taxon>Seongchinamella</taxon>
    </lineage>
</organism>
<dbReference type="InterPro" id="IPR002104">
    <property type="entry name" value="Integrase_catalytic"/>
</dbReference>
<dbReference type="Proteomes" id="UP001143307">
    <property type="component" value="Unassembled WGS sequence"/>
</dbReference>
<keyword evidence="3" id="KW-0233">DNA recombination</keyword>
<keyword evidence="8" id="KW-1185">Reference proteome</keyword>
<dbReference type="RefSeq" id="WP_279251880.1">
    <property type="nucleotide sequence ID" value="NZ_SHNP01000001.1"/>
</dbReference>
<evidence type="ECO:0000259" key="5">
    <source>
        <dbReference type="PROSITE" id="PS51898"/>
    </source>
</evidence>
<evidence type="ECO:0000313" key="8">
    <source>
        <dbReference type="Proteomes" id="UP001143307"/>
    </source>
</evidence>
<evidence type="ECO:0000313" key="7">
    <source>
        <dbReference type="EMBL" id="MCX2972937.1"/>
    </source>
</evidence>
<dbReference type="CDD" id="cd00796">
    <property type="entry name" value="INT_Rci_Hp1_C"/>
    <property type="match status" value="1"/>
</dbReference>
<dbReference type="PANTHER" id="PTHR30349">
    <property type="entry name" value="PHAGE INTEGRASE-RELATED"/>
    <property type="match status" value="1"/>
</dbReference>
<dbReference type="PANTHER" id="PTHR30349:SF94">
    <property type="entry name" value="INTEGRASE_RECOMBINASE HI_1414-RELATED"/>
    <property type="match status" value="1"/>
</dbReference>
<dbReference type="InterPro" id="IPR010998">
    <property type="entry name" value="Integrase_recombinase_N"/>
</dbReference>
<feature type="domain" description="Tyr recombinase" evidence="5">
    <location>
        <begin position="162"/>
        <end position="338"/>
    </location>
</feature>
<keyword evidence="2 4" id="KW-0238">DNA-binding</keyword>